<comment type="caution">
    <text evidence="2">The sequence shown here is derived from an EMBL/GenBank/DDBJ whole genome shotgun (WGS) entry which is preliminary data.</text>
</comment>
<dbReference type="Gene3D" id="2.30.29.30">
    <property type="entry name" value="Pleckstrin-homology domain (PH domain)/Phosphotyrosine-binding domain (PTB)"/>
    <property type="match status" value="1"/>
</dbReference>
<feature type="compositionally biased region" description="Acidic residues" evidence="1">
    <location>
        <begin position="87"/>
        <end position="100"/>
    </location>
</feature>
<dbReference type="OrthoDB" id="446422at2759"/>
<name>A0A8K1FSZ6_PYTOL</name>
<feature type="compositionally biased region" description="Polar residues" evidence="1">
    <location>
        <begin position="167"/>
        <end position="180"/>
    </location>
</feature>
<feature type="compositionally biased region" description="Polar residues" evidence="1">
    <location>
        <begin position="125"/>
        <end position="139"/>
    </location>
</feature>
<keyword evidence="3" id="KW-1185">Reference proteome</keyword>
<gene>
    <name evidence="2" type="ORF">Poli38472_001214</name>
</gene>
<feature type="compositionally biased region" description="Acidic residues" evidence="1">
    <location>
        <begin position="59"/>
        <end position="78"/>
    </location>
</feature>
<dbReference type="InterPro" id="IPR011993">
    <property type="entry name" value="PH-like_dom_sf"/>
</dbReference>
<dbReference type="Proteomes" id="UP000794436">
    <property type="component" value="Unassembled WGS sequence"/>
</dbReference>
<dbReference type="AlphaFoldDB" id="A0A8K1FSZ6"/>
<evidence type="ECO:0000313" key="3">
    <source>
        <dbReference type="Proteomes" id="UP000794436"/>
    </source>
</evidence>
<feature type="compositionally biased region" description="Polar residues" evidence="1">
    <location>
        <begin position="601"/>
        <end position="610"/>
    </location>
</feature>
<feature type="region of interest" description="Disordered" evidence="1">
    <location>
        <begin position="1"/>
        <end position="187"/>
    </location>
</feature>
<reference evidence="2" key="1">
    <citation type="submission" date="2019-03" db="EMBL/GenBank/DDBJ databases">
        <title>Long read genome sequence of the mycoparasitic Pythium oligandrum ATCC 38472 isolated from sugarbeet rhizosphere.</title>
        <authorList>
            <person name="Gaulin E."/>
        </authorList>
    </citation>
    <scope>NUCLEOTIDE SEQUENCE</scope>
    <source>
        <strain evidence="2">ATCC 38472_TT</strain>
    </source>
</reference>
<protein>
    <submittedName>
        <fullName evidence="2">Uncharacterized protein</fullName>
    </submittedName>
</protein>
<feature type="region of interest" description="Disordered" evidence="1">
    <location>
        <begin position="596"/>
        <end position="616"/>
    </location>
</feature>
<feature type="compositionally biased region" description="Low complexity" evidence="1">
    <location>
        <begin position="323"/>
        <end position="340"/>
    </location>
</feature>
<accession>A0A8K1FSZ6</accession>
<evidence type="ECO:0000256" key="1">
    <source>
        <dbReference type="SAM" id="MobiDB-lite"/>
    </source>
</evidence>
<proteinExistence type="predicted"/>
<feature type="region of interest" description="Disordered" evidence="1">
    <location>
        <begin position="312"/>
        <end position="342"/>
    </location>
</feature>
<evidence type="ECO:0000313" key="2">
    <source>
        <dbReference type="EMBL" id="TMW69058.1"/>
    </source>
</evidence>
<dbReference type="EMBL" id="SPLM01000001">
    <property type="protein sequence ID" value="TMW69058.1"/>
    <property type="molecule type" value="Genomic_DNA"/>
</dbReference>
<sequence>MVEKTGKAAGSVVLHRERVKTADGSATPLQTHNNDDADDLPVLSIRVKGIKRETSDSEQQQDDEEDDEDALDDEDDDDAKSYTSNQTEDDSEEDPEALDQDVDHDSNNNGASKPQVDPADAMKQSMGQSSKPVVVTTRSSHAKLPAALSLSGLDPSKGIQEPRHQRGSGSMNPASSTVSSKQDKKARHKFQFPDAELLKLMLEQEKQNAWSSALATSSTQCTVSSSSLRSSRRRFSSASIAPAMLPLRRKSFSLTKGPIKNLATEQELVSPAKTRLPTRRKSTSACLFAYPRSPKSPTSVLSSLPMPSLPPLTPPGISVDPFSSSSTSSTTPQAATAASQMVVRVRGRKSDGKPEVVISKRPARFFVWQWNDRQVRIPFMIQLGPHQHGIMLRQLRYVKSVMNDFPWAKTHLKELLAAYTKKEMSKEELYPQLNQLSNQVQEEIGSHIKKQKQLFIKKQRLTTQLSVATGVLNDLQVTKHGRHGKPHDTKLCYDPGQPTKLQWIRKNGDQSSEVMAVDEITIQCYSDETNEEDMSVGMKKAIKKFPNQIVPSHSLSLVTATRTLDLQLKSPMHREWLVTALHDVISFARQYKAAGARRQDGSSAPAQHNSHILRRM</sequence>
<organism evidence="2 3">
    <name type="scientific">Pythium oligandrum</name>
    <name type="common">Mycoparasitic fungus</name>
    <dbReference type="NCBI Taxonomy" id="41045"/>
    <lineage>
        <taxon>Eukaryota</taxon>
        <taxon>Sar</taxon>
        <taxon>Stramenopiles</taxon>
        <taxon>Oomycota</taxon>
        <taxon>Peronosporomycetes</taxon>
        <taxon>Pythiales</taxon>
        <taxon>Pythiaceae</taxon>
        <taxon>Pythium</taxon>
    </lineage>
</organism>